<keyword evidence="1" id="KW-0732">Signal</keyword>
<dbReference type="RefSeq" id="WP_139329194.1">
    <property type="nucleotide sequence ID" value="NZ_FTOL01000001.1"/>
</dbReference>
<sequence length="155" mass="18020">MKNFIILFLVSPLFCMAQLTYNDLTFLASNKIDKNIDHIQNKGYTFREERTTGDGTKQVYYEKGKLSRTMIVMRVLDNQSIILSYVPENMSNFESIRNEINKTGFQFLESTHSDRDDCSSYQSKEYFAKLCEVKFPGSTDTSYNITFYSKNVVSQ</sequence>
<accession>A0A1N7JVN3</accession>
<dbReference type="EMBL" id="FTOL01000001">
    <property type="protein sequence ID" value="SIS53306.1"/>
    <property type="molecule type" value="Genomic_DNA"/>
</dbReference>
<evidence type="ECO:0000313" key="2">
    <source>
        <dbReference type="EMBL" id="SIS53306.1"/>
    </source>
</evidence>
<keyword evidence="3" id="KW-1185">Reference proteome</keyword>
<feature type="signal peptide" evidence="1">
    <location>
        <begin position="1"/>
        <end position="17"/>
    </location>
</feature>
<dbReference type="Proteomes" id="UP000186744">
    <property type="component" value="Unassembled WGS sequence"/>
</dbReference>
<proteinExistence type="predicted"/>
<protein>
    <submittedName>
        <fullName evidence="2">Uncharacterized protein</fullName>
    </submittedName>
</protein>
<dbReference type="AlphaFoldDB" id="A0A1N7JVN3"/>
<feature type="chain" id="PRO_5013111536" evidence="1">
    <location>
        <begin position="18"/>
        <end position="155"/>
    </location>
</feature>
<gene>
    <name evidence="2" type="ORF">SAMN05421786_10173</name>
</gene>
<name>A0A1N7JVN3_9FLAO</name>
<reference evidence="3" key="1">
    <citation type="submission" date="2017-01" db="EMBL/GenBank/DDBJ databases">
        <authorList>
            <person name="Varghese N."/>
            <person name="Submissions S."/>
        </authorList>
    </citation>
    <scope>NUCLEOTIDE SEQUENCE [LARGE SCALE GENOMIC DNA]</scope>
    <source>
        <strain evidence="3">DSM 18017</strain>
    </source>
</reference>
<evidence type="ECO:0000313" key="3">
    <source>
        <dbReference type="Proteomes" id="UP000186744"/>
    </source>
</evidence>
<dbReference type="OrthoDB" id="1250181at2"/>
<organism evidence="2 3">
    <name type="scientific">Chryseobacterium ureilyticum</name>
    <dbReference type="NCBI Taxonomy" id="373668"/>
    <lineage>
        <taxon>Bacteria</taxon>
        <taxon>Pseudomonadati</taxon>
        <taxon>Bacteroidota</taxon>
        <taxon>Flavobacteriia</taxon>
        <taxon>Flavobacteriales</taxon>
        <taxon>Weeksellaceae</taxon>
        <taxon>Chryseobacterium group</taxon>
        <taxon>Chryseobacterium</taxon>
    </lineage>
</organism>
<evidence type="ECO:0000256" key="1">
    <source>
        <dbReference type="SAM" id="SignalP"/>
    </source>
</evidence>